<dbReference type="GO" id="GO:0005739">
    <property type="term" value="C:mitochondrion"/>
    <property type="evidence" value="ECO:0007669"/>
    <property type="project" value="GOC"/>
</dbReference>
<dbReference type="GO" id="GO:0051539">
    <property type="term" value="F:4 iron, 4 sulfur cluster binding"/>
    <property type="evidence" value="ECO:0007669"/>
    <property type="project" value="InterPro"/>
</dbReference>
<comment type="caution">
    <text evidence="2">The sequence shown here is derived from an EMBL/GenBank/DDBJ whole genome shotgun (WGS) entry which is preliminary data.</text>
</comment>
<protein>
    <submittedName>
        <fullName evidence="2">Uncharacterized protein</fullName>
    </submittedName>
</protein>
<reference evidence="2 3" key="1">
    <citation type="journal article" date="2020" name="ISME J.">
        <title>Uncovering the hidden diversity of litter-decomposition mechanisms in mushroom-forming fungi.</title>
        <authorList>
            <person name="Floudas D."/>
            <person name="Bentzer J."/>
            <person name="Ahren D."/>
            <person name="Johansson T."/>
            <person name="Persson P."/>
            <person name="Tunlid A."/>
        </authorList>
    </citation>
    <scope>NUCLEOTIDE SEQUENCE [LARGE SCALE GENOMIC DNA]</scope>
    <source>
        <strain evidence="2 3">CBS 406.79</strain>
    </source>
</reference>
<dbReference type="InterPro" id="IPR010226">
    <property type="entry name" value="NADH_quinone_OxRdtase_chainI"/>
</dbReference>
<dbReference type="AlphaFoldDB" id="A0A8H5I0Z8"/>
<dbReference type="Gene3D" id="3.30.70.3270">
    <property type="match status" value="1"/>
</dbReference>
<dbReference type="GO" id="GO:0016020">
    <property type="term" value="C:membrane"/>
    <property type="evidence" value="ECO:0007669"/>
    <property type="project" value="InterPro"/>
</dbReference>
<evidence type="ECO:0000313" key="2">
    <source>
        <dbReference type="EMBL" id="KAF5393043.1"/>
    </source>
</evidence>
<dbReference type="OrthoDB" id="204405at2759"/>
<dbReference type="GO" id="GO:0006120">
    <property type="term" value="P:mitochondrial electron transport, NADH to ubiquinone"/>
    <property type="evidence" value="ECO:0007669"/>
    <property type="project" value="TreeGrafter"/>
</dbReference>
<dbReference type="PANTHER" id="PTHR10849:SF20">
    <property type="entry name" value="NADH DEHYDROGENASE [UBIQUINONE] IRON-SULFUR PROTEIN 8, MITOCHONDRIAL"/>
    <property type="match status" value="1"/>
</dbReference>
<evidence type="ECO:0000313" key="3">
    <source>
        <dbReference type="Proteomes" id="UP000518752"/>
    </source>
</evidence>
<dbReference type="PANTHER" id="PTHR10849">
    <property type="entry name" value="NADH DEHYDROGENASE UBIQUINONE IRON-SULFUR PROTEIN 8, MITOCHONDRIAL"/>
    <property type="match status" value="1"/>
</dbReference>
<dbReference type="EMBL" id="JAACJN010000003">
    <property type="protein sequence ID" value="KAF5393043.1"/>
    <property type="molecule type" value="Genomic_DNA"/>
</dbReference>
<gene>
    <name evidence="2" type="ORF">D9757_001280</name>
</gene>
<sequence length="462" mass="51896">MITWSLKDKAASMTIARFGLAKGHALQGSLSTRMRIIAVSASPSFKSAFVRSAVSQRRLLHSSKSANASHKHDNEETHTENLYSDMKLLHNRYSQNPLYTDLNTDANVAKYKTGERAIDKAVHLFFLTEIMRGAQRKSCSFFLPVRSLKNDIGYAKQVYGSLLKTFSALRIPSCILSKKVLCRLGLEENMHLGDIPVVRSVALLANSVKPFALLKLSLLKASLAWTDPGERPDTEACPVDAIVETQNQEFSTETREELLYNKEKLLANGDRAEAEIAANLHGRCSNKSFAEYLRRQNSTGWDSSSGFLQQRNTIASVSIVAMELFGIFLRSFPSVYPRIPRAMQKVHRLRIHRFGMYSCRVMRSDGVLGQLLRLNSTVASRGLFFTCLEINHDEHDGSQWLVSAARNLPLRFLRQLQGYKDTEQECYGAHFANFTLPSMGRFCPIKVIGWILAGDWPSPQGL</sequence>
<accession>A0A8H5I0Z8</accession>
<comment type="cofactor">
    <cofactor evidence="1">
        <name>[4Fe-4S] cluster</name>
        <dbReference type="ChEBI" id="CHEBI:49883"/>
    </cofactor>
</comment>
<keyword evidence="3" id="KW-1185">Reference proteome</keyword>
<proteinExistence type="predicted"/>
<dbReference type="Proteomes" id="UP000518752">
    <property type="component" value="Unassembled WGS sequence"/>
</dbReference>
<organism evidence="2 3">
    <name type="scientific">Collybiopsis confluens</name>
    <dbReference type="NCBI Taxonomy" id="2823264"/>
    <lineage>
        <taxon>Eukaryota</taxon>
        <taxon>Fungi</taxon>
        <taxon>Dikarya</taxon>
        <taxon>Basidiomycota</taxon>
        <taxon>Agaricomycotina</taxon>
        <taxon>Agaricomycetes</taxon>
        <taxon>Agaricomycetidae</taxon>
        <taxon>Agaricales</taxon>
        <taxon>Marasmiineae</taxon>
        <taxon>Omphalotaceae</taxon>
        <taxon>Collybiopsis</taxon>
    </lineage>
</organism>
<dbReference type="GO" id="GO:0032981">
    <property type="term" value="P:mitochondrial respiratory chain complex I assembly"/>
    <property type="evidence" value="ECO:0007669"/>
    <property type="project" value="TreeGrafter"/>
</dbReference>
<evidence type="ECO:0000256" key="1">
    <source>
        <dbReference type="ARBA" id="ARBA00001966"/>
    </source>
</evidence>
<dbReference type="GO" id="GO:0003954">
    <property type="term" value="F:NADH dehydrogenase activity"/>
    <property type="evidence" value="ECO:0007669"/>
    <property type="project" value="TreeGrafter"/>
</dbReference>
<name>A0A8H5I0Z8_9AGAR</name>